<dbReference type="SUPFAM" id="SSF52540">
    <property type="entry name" value="P-loop containing nucleoside triphosphate hydrolases"/>
    <property type="match status" value="1"/>
</dbReference>
<dbReference type="RefSeq" id="WP_230841208.1">
    <property type="nucleotide sequence ID" value="NZ_CP063845.1"/>
</dbReference>
<evidence type="ECO:0000313" key="2">
    <source>
        <dbReference type="Proteomes" id="UP001054846"/>
    </source>
</evidence>
<gene>
    <name evidence="1" type="ORF">ISF26_20700</name>
</gene>
<protein>
    <submittedName>
        <fullName evidence="1">Uncharacterized protein</fullName>
    </submittedName>
</protein>
<keyword evidence="2" id="KW-1185">Reference proteome</keyword>
<reference evidence="1 2" key="1">
    <citation type="journal article" date="2021" name="Genome Biol. Evol.">
        <title>Complete Genome Sequencing of a Novel Gloeobacter Species from a Waterfall Cave in Mexico.</title>
        <authorList>
            <person name="Saw J.H."/>
            <person name="Cardona T."/>
            <person name="Montejano G."/>
        </authorList>
    </citation>
    <scope>NUCLEOTIDE SEQUENCE [LARGE SCALE GENOMIC DNA]</scope>
    <source>
        <strain evidence="1">MG652769</strain>
    </source>
</reference>
<dbReference type="Proteomes" id="UP001054846">
    <property type="component" value="Chromosome"/>
</dbReference>
<evidence type="ECO:0000313" key="1">
    <source>
        <dbReference type="EMBL" id="UFP94152.1"/>
    </source>
</evidence>
<accession>A0ABY3PKQ6</accession>
<organism evidence="1 2">
    <name type="scientific">Gloeobacter morelensis MG652769</name>
    <dbReference type="NCBI Taxonomy" id="2781736"/>
    <lineage>
        <taxon>Bacteria</taxon>
        <taxon>Bacillati</taxon>
        <taxon>Cyanobacteriota</taxon>
        <taxon>Cyanophyceae</taxon>
        <taxon>Gloeobacterales</taxon>
        <taxon>Gloeobacteraceae</taxon>
        <taxon>Gloeobacter</taxon>
        <taxon>Gloeobacter morelensis</taxon>
    </lineage>
</organism>
<name>A0ABY3PKQ6_9CYAN</name>
<dbReference type="InterPro" id="IPR027417">
    <property type="entry name" value="P-loop_NTPase"/>
</dbReference>
<sequence>MSEAVVGWPRGGLSGACLERYRELIVTGMAPERIVVLAAGREEAQRMSARLEGAFERFAGPLRVETLMSFAVRMLAEFWGEVLGCEPTLGTTFEPVVLNFALTRHCVERACALCPDHEARFENCGLKEERVWDQIASAAWIACASGISLEAVGERLRAAWPNGEDTQRLALLGALSCCTRRARDYIRERGAIDAAGVMELFGRVVMGLDAFWGSFDHLVVDRAEDSCAVALDFYSRCQERGKGLFLAYTVGGGGLYAGVPQLAAEFVVRRTRFRYLERPDPAGEALRWLADRIARRIYPEFKNPLPVAVPDPIPQPVLLEGQTVIDAAEAVAAAIRALLATGVLPGQIAVVAPLIDAPAATVIENVLGLPLHTPRPPAPLLQQPLVRALVSALDLAYPQWGRFPTFSETRLMLGLLLDLDPVRAELLAADVFDPVGRGLRSREAVRYPERVGFEKLDRYQDLVDWLADNPPQDAPDCTLGRLYTDLLSEVICEPAEQERCFELIGLARRVRLSGIAAVPEGLGAVLRFAHAPVSRPPSPDRLVFSTPWSYINQGFAADYQFWFDITSERWSRPSWVGLYNHRVLTPEWDGCRYDFQRDQNSRTRRLARTLFNLCCRTTRGLYLVRSALSARGEANSGQLDRLILSAAGQSEPLSR</sequence>
<proteinExistence type="predicted"/>
<dbReference type="EMBL" id="CP063845">
    <property type="protein sequence ID" value="UFP94152.1"/>
    <property type="molecule type" value="Genomic_DNA"/>
</dbReference>